<dbReference type="EMBL" id="JACNMF010000005">
    <property type="protein sequence ID" value="MBC3759668.1"/>
    <property type="molecule type" value="Genomic_DNA"/>
</dbReference>
<proteinExistence type="predicted"/>
<sequence length="166" mass="19388">MKTYIFCLFGFCFATFVNSQTVELPETVISINSHYLNSLDSENSCHYVKKLEQALLKYDHSKISSLYDSKSDIYRVTFKIPNGHIVASFNKDGKIVKTFEKYNNVRLPQTVLQAIAEKYPNYSIVEDVYIVKYHRDEDNLKQEYRIKVKTEDEIFTVKTNNLGVFI</sequence>
<evidence type="ECO:0000313" key="3">
    <source>
        <dbReference type="Proteomes" id="UP000656244"/>
    </source>
</evidence>
<evidence type="ECO:0000256" key="1">
    <source>
        <dbReference type="SAM" id="SignalP"/>
    </source>
</evidence>
<keyword evidence="2" id="KW-0548">Nucleotidyltransferase</keyword>
<dbReference type="SUPFAM" id="SSF160574">
    <property type="entry name" value="BT0923-like"/>
    <property type="match status" value="1"/>
</dbReference>
<feature type="signal peptide" evidence="1">
    <location>
        <begin position="1"/>
        <end position="19"/>
    </location>
</feature>
<accession>A0A923KMD4</accession>
<keyword evidence="2" id="KW-0808">Transferase</keyword>
<comment type="caution">
    <text evidence="2">The sequence shown here is derived from an EMBL/GenBank/DDBJ whole genome shotgun (WGS) entry which is preliminary data.</text>
</comment>
<dbReference type="Gene3D" id="3.10.450.360">
    <property type="match status" value="1"/>
</dbReference>
<dbReference type="RefSeq" id="WP_186563636.1">
    <property type="nucleotide sequence ID" value="NZ_JACNMF010000005.1"/>
</dbReference>
<evidence type="ECO:0000313" key="2">
    <source>
        <dbReference type="EMBL" id="MBC3759668.1"/>
    </source>
</evidence>
<feature type="chain" id="PRO_5037481818" evidence="1">
    <location>
        <begin position="20"/>
        <end position="166"/>
    </location>
</feature>
<keyword evidence="3" id="KW-1185">Reference proteome</keyword>
<reference evidence="2" key="1">
    <citation type="submission" date="2020-08" db="EMBL/GenBank/DDBJ databases">
        <title>Hyunsoonleella sp. strain SJ7 genome sequencing and assembly.</title>
        <authorList>
            <person name="Kim I."/>
        </authorList>
    </citation>
    <scope>NUCLEOTIDE SEQUENCE</scope>
    <source>
        <strain evidence="2">SJ7</strain>
    </source>
</reference>
<name>A0A923KMD4_9FLAO</name>
<dbReference type="Proteomes" id="UP000656244">
    <property type="component" value="Unassembled WGS sequence"/>
</dbReference>
<protein>
    <submittedName>
        <fullName evidence="2">Nicotinate-nucleotide adenylyltransferase</fullName>
    </submittedName>
</protein>
<gene>
    <name evidence="2" type="ORF">H7U19_14735</name>
</gene>
<dbReference type="GO" id="GO:0016779">
    <property type="term" value="F:nucleotidyltransferase activity"/>
    <property type="evidence" value="ECO:0007669"/>
    <property type="project" value="UniProtKB-KW"/>
</dbReference>
<dbReference type="AlphaFoldDB" id="A0A923KMD4"/>
<keyword evidence="1" id="KW-0732">Signal</keyword>
<organism evidence="2 3">
    <name type="scientific">Hyunsoonleella aquatilis</name>
    <dbReference type="NCBI Taxonomy" id="2762758"/>
    <lineage>
        <taxon>Bacteria</taxon>
        <taxon>Pseudomonadati</taxon>
        <taxon>Bacteroidota</taxon>
        <taxon>Flavobacteriia</taxon>
        <taxon>Flavobacteriales</taxon>
        <taxon>Flavobacteriaceae</taxon>
    </lineage>
</organism>